<evidence type="ECO:0000313" key="4">
    <source>
        <dbReference type="Proteomes" id="UP001157109"/>
    </source>
</evidence>
<dbReference type="PRINTS" id="PR01438">
    <property type="entry name" value="UNVRSLSTRESS"/>
</dbReference>
<comment type="caution">
    <text evidence="3">The sequence shown here is derived from an EMBL/GenBank/DDBJ whole genome shotgun (WGS) entry which is preliminary data.</text>
</comment>
<protein>
    <recommendedName>
        <fullName evidence="2">UspA domain-containing protein</fullName>
    </recommendedName>
</protein>
<evidence type="ECO:0000313" key="3">
    <source>
        <dbReference type="EMBL" id="GMA18929.1"/>
    </source>
</evidence>
<proteinExistence type="inferred from homology"/>
<gene>
    <name evidence="3" type="ORF">GCM10025862_09500</name>
</gene>
<accession>A0ABQ6HMJ5</accession>
<dbReference type="Proteomes" id="UP001157109">
    <property type="component" value="Unassembled WGS sequence"/>
</dbReference>
<dbReference type="RefSeq" id="WP_241442914.1">
    <property type="nucleotide sequence ID" value="NZ_BSUJ01000001.1"/>
</dbReference>
<dbReference type="InterPro" id="IPR006015">
    <property type="entry name" value="Universal_stress_UspA"/>
</dbReference>
<dbReference type="InterPro" id="IPR006016">
    <property type="entry name" value="UspA"/>
</dbReference>
<dbReference type="Pfam" id="PF00582">
    <property type="entry name" value="Usp"/>
    <property type="match status" value="1"/>
</dbReference>
<reference evidence="4" key="1">
    <citation type="journal article" date="2019" name="Int. J. Syst. Evol. Microbiol.">
        <title>The Global Catalogue of Microorganisms (GCM) 10K type strain sequencing project: providing services to taxonomists for standard genome sequencing and annotation.</title>
        <authorList>
            <consortium name="The Broad Institute Genomics Platform"/>
            <consortium name="The Broad Institute Genome Sequencing Center for Infectious Disease"/>
            <person name="Wu L."/>
            <person name="Ma J."/>
        </authorList>
    </citation>
    <scope>NUCLEOTIDE SEQUENCE [LARGE SCALE GENOMIC DNA]</scope>
    <source>
        <strain evidence="4">NBRC 105830</strain>
    </source>
</reference>
<feature type="domain" description="UspA" evidence="2">
    <location>
        <begin position="3"/>
        <end position="129"/>
    </location>
</feature>
<dbReference type="InterPro" id="IPR014729">
    <property type="entry name" value="Rossmann-like_a/b/a_fold"/>
</dbReference>
<dbReference type="Gene3D" id="3.40.50.620">
    <property type="entry name" value="HUPs"/>
    <property type="match status" value="1"/>
</dbReference>
<organism evidence="3 4">
    <name type="scientific">Arsenicicoccus piscis</name>
    <dbReference type="NCBI Taxonomy" id="673954"/>
    <lineage>
        <taxon>Bacteria</taxon>
        <taxon>Bacillati</taxon>
        <taxon>Actinomycetota</taxon>
        <taxon>Actinomycetes</taxon>
        <taxon>Micrococcales</taxon>
        <taxon>Intrasporangiaceae</taxon>
        <taxon>Arsenicicoccus</taxon>
    </lineage>
</organism>
<dbReference type="EMBL" id="BSUJ01000001">
    <property type="protein sequence ID" value="GMA18929.1"/>
    <property type="molecule type" value="Genomic_DNA"/>
</dbReference>
<keyword evidence="4" id="KW-1185">Reference proteome</keyword>
<evidence type="ECO:0000256" key="1">
    <source>
        <dbReference type="ARBA" id="ARBA00008791"/>
    </source>
</evidence>
<evidence type="ECO:0000259" key="2">
    <source>
        <dbReference type="Pfam" id="PF00582"/>
    </source>
</evidence>
<dbReference type="SUPFAM" id="SSF52402">
    <property type="entry name" value="Adenine nucleotide alpha hydrolases-like"/>
    <property type="match status" value="1"/>
</dbReference>
<sequence>MSVVVGLVPTKEGRAAMVRAAEEAVRRRVPLIVVDIADVSRAGDTADLTSLGSVLQEVRATIGTTVPLTVHAAADDADLAEELITVAEQHDADTIVIGLRQRSATGKLDLGSNAQRILLDAGCPVITVKG</sequence>
<name>A0ABQ6HMJ5_9MICO</name>
<dbReference type="CDD" id="cd00293">
    <property type="entry name" value="USP-like"/>
    <property type="match status" value="1"/>
</dbReference>
<comment type="similarity">
    <text evidence="1">Belongs to the universal stress protein A family.</text>
</comment>